<keyword evidence="22" id="KW-1185">Reference proteome</keyword>
<feature type="domain" description="Cadherin" evidence="20">
    <location>
        <begin position="3000"/>
        <end position="3098"/>
    </location>
</feature>
<dbReference type="Pfam" id="PF02210">
    <property type="entry name" value="Laminin_G_2"/>
    <property type="match status" value="1"/>
</dbReference>
<dbReference type="FunFam" id="2.60.40.60:FF:000013">
    <property type="entry name" value="Cadherin EGF LAG seven-pass G-type receptor"/>
    <property type="match status" value="1"/>
</dbReference>
<feature type="domain" description="Cadherin" evidence="20">
    <location>
        <begin position="2895"/>
        <end position="2999"/>
    </location>
</feature>
<feature type="disulfide bond" evidence="15">
    <location>
        <begin position="4174"/>
        <end position="4184"/>
    </location>
</feature>
<dbReference type="PROSITE" id="PS00022">
    <property type="entry name" value="EGF_1"/>
    <property type="match status" value="5"/>
</dbReference>
<dbReference type="InterPro" id="IPR002126">
    <property type="entry name" value="Cadherin-like_dom"/>
</dbReference>
<dbReference type="Gene3D" id="2.60.120.200">
    <property type="match status" value="1"/>
</dbReference>
<feature type="domain" description="Cadherin" evidence="20">
    <location>
        <begin position="161"/>
        <end position="269"/>
    </location>
</feature>
<dbReference type="FunFam" id="2.60.40.60:FF:000100">
    <property type="entry name" value="protocadherin Fat 2"/>
    <property type="match status" value="1"/>
</dbReference>
<evidence type="ECO:0000256" key="15">
    <source>
        <dbReference type="PROSITE-ProRule" id="PRU00076"/>
    </source>
</evidence>
<dbReference type="SMART" id="SM00179">
    <property type="entry name" value="EGF_CA"/>
    <property type="match status" value="3"/>
</dbReference>
<evidence type="ECO:0000256" key="17">
    <source>
        <dbReference type="SAM" id="Phobius"/>
    </source>
</evidence>
<keyword evidence="5 17" id="KW-0812">Transmembrane</keyword>
<feature type="domain" description="Cadherin" evidence="20">
    <location>
        <begin position="2582"/>
        <end position="2684"/>
    </location>
</feature>
<dbReference type="FunFam" id="2.60.40.60:FF:000116">
    <property type="entry name" value="Dachsous cadherin-related 2"/>
    <property type="match status" value="1"/>
</dbReference>
<dbReference type="FunFam" id="2.60.40.60:FF:000064">
    <property type="entry name" value="FAT atypical cadherin 1"/>
    <property type="match status" value="1"/>
</dbReference>
<dbReference type="SMART" id="SM00181">
    <property type="entry name" value="EGF"/>
    <property type="match status" value="6"/>
</dbReference>
<dbReference type="EMBL" id="BDGG01000004">
    <property type="protein sequence ID" value="GAU98556.1"/>
    <property type="molecule type" value="Genomic_DNA"/>
</dbReference>
<dbReference type="SUPFAM" id="SSF49899">
    <property type="entry name" value="Concanavalin A-like lectins/glucanases"/>
    <property type="match status" value="1"/>
</dbReference>
<dbReference type="PANTHER" id="PTHR24026:SF126">
    <property type="entry name" value="PROTOCADHERIN FAT 4"/>
    <property type="match status" value="1"/>
</dbReference>
<dbReference type="PANTHER" id="PTHR24026">
    <property type="entry name" value="FAT ATYPICAL CADHERIN-RELATED"/>
    <property type="match status" value="1"/>
</dbReference>
<feature type="domain" description="Cadherin" evidence="20">
    <location>
        <begin position="2232"/>
        <end position="2340"/>
    </location>
</feature>
<feature type="domain" description="Cadherin" evidence="20">
    <location>
        <begin position="380"/>
        <end position="485"/>
    </location>
</feature>
<proteinExistence type="predicted"/>
<feature type="domain" description="Cadherin" evidence="20">
    <location>
        <begin position="3516"/>
        <end position="3621"/>
    </location>
</feature>
<feature type="domain" description="Cadherin" evidence="20">
    <location>
        <begin position="2343"/>
        <end position="2482"/>
    </location>
</feature>
<dbReference type="FunFam" id="2.60.40.60:FF:000084">
    <property type="entry name" value="FAT atypical cadherin 3"/>
    <property type="match status" value="1"/>
</dbReference>
<dbReference type="Proteomes" id="UP000186922">
    <property type="component" value="Unassembled WGS sequence"/>
</dbReference>
<dbReference type="CDD" id="cd00110">
    <property type="entry name" value="LamG"/>
    <property type="match status" value="1"/>
</dbReference>
<dbReference type="Gene3D" id="2.10.25.10">
    <property type="entry name" value="Laminin"/>
    <property type="match status" value="4"/>
</dbReference>
<comment type="subcellular location">
    <subcellularLocation>
        <location evidence="1">Cell membrane</location>
        <topology evidence="1">Single-pass membrane protein</topology>
    </subcellularLocation>
    <subcellularLocation>
        <location evidence="2">Membrane</location>
        <topology evidence="2">Single-pass type I membrane protein</topology>
    </subcellularLocation>
</comment>
<feature type="domain" description="Cadherin" evidence="20">
    <location>
        <begin position="2793"/>
        <end position="2894"/>
    </location>
</feature>
<feature type="compositionally biased region" description="Polar residues" evidence="16">
    <location>
        <begin position="4390"/>
        <end position="4406"/>
    </location>
</feature>
<feature type="domain" description="Cadherin" evidence="20">
    <location>
        <begin position="2685"/>
        <end position="2792"/>
    </location>
</feature>
<dbReference type="GO" id="GO:0005886">
    <property type="term" value="C:plasma membrane"/>
    <property type="evidence" value="ECO:0007669"/>
    <property type="project" value="UniProtKB-SubCell"/>
</dbReference>
<evidence type="ECO:0000259" key="18">
    <source>
        <dbReference type="PROSITE" id="PS50025"/>
    </source>
</evidence>
<dbReference type="CDD" id="cd00054">
    <property type="entry name" value="EGF_CA"/>
    <property type="match status" value="4"/>
</dbReference>
<dbReference type="Gene3D" id="2.60.40.60">
    <property type="entry name" value="Cadherins"/>
    <property type="match status" value="33"/>
</dbReference>
<feature type="region of interest" description="Disordered" evidence="16">
    <location>
        <begin position="4463"/>
        <end position="4513"/>
    </location>
</feature>
<evidence type="ECO:0000256" key="11">
    <source>
        <dbReference type="ARBA" id="ARBA00023136"/>
    </source>
</evidence>
<dbReference type="SUPFAM" id="SSF49313">
    <property type="entry name" value="Cadherin-like"/>
    <property type="match status" value="33"/>
</dbReference>
<feature type="disulfide bond" evidence="15">
    <location>
        <begin position="3920"/>
        <end position="3929"/>
    </location>
</feature>
<accession>A0A1D1VA83</accession>
<evidence type="ECO:0000313" key="22">
    <source>
        <dbReference type="Proteomes" id="UP000186922"/>
    </source>
</evidence>
<feature type="domain" description="Cadherin" evidence="20">
    <location>
        <begin position="2483"/>
        <end position="2581"/>
    </location>
</feature>
<feature type="domain" description="Cadherin" evidence="20">
    <location>
        <begin position="3099"/>
        <end position="3198"/>
    </location>
</feature>
<dbReference type="PROSITE" id="PS51257">
    <property type="entry name" value="PROKAR_LIPOPROTEIN"/>
    <property type="match status" value="1"/>
</dbReference>
<feature type="disulfide bond" evidence="15">
    <location>
        <begin position="4270"/>
        <end position="4279"/>
    </location>
</feature>
<feature type="compositionally biased region" description="Basic and acidic residues" evidence="16">
    <location>
        <begin position="4467"/>
        <end position="4479"/>
    </location>
</feature>
<feature type="domain" description="Cadherin" evidence="20">
    <location>
        <begin position="1405"/>
        <end position="1503"/>
    </location>
</feature>
<feature type="domain" description="EGF-like" evidence="19">
    <location>
        <begin position="4207"/>
        <end position="4242"/>
    </location>
</feature>
<feature type="domain" description="Cadherin" evidence="20">
    <location>
        <begin position="2026"/>
        <end position="2127"/>
    </location>
</feature>
<feature type="domain" description="Cadherin" evidence="20">
    <location>
        <begin position="2128"/>
        <end position="2231"/>
    </location>
</feature>
<feature type="domain" description="Cadherin" evidence="20">
    <location>
        <begin position="1610"/>
        <end position="1712"/>
    </location>
</feature>
<dbReference type="FunFam" id="2.60.40.60:FF:000015">
    <property type="entry name" value="FAT atypical cadherin 1"/>
    <property type="match status" value="4"/>
</dbReference>
<dbReference type="SMART" id="SM00282">
    <property type="entry name" value="LamG"/>
    <property type="match status" value="1"/>
</dbReference>
<evidence type="ECO:0000256" key="14">
    <source>
        <dbReference type="PROSITE-ProRule" id="PRU00043"/>
    </source>
</evidence>
<dbReference type="PROSITE" id="PS01187">
    <property type="entry name" value="EGF_CA"/>
    <property type="match status" value="1"/>
</dbReference>
<feature type="disulfide bond" evidence="15">
    <location>
        <begin position="4196"/>
        <end position="4205"/>
    </location>
</feature>
<dbReference type="InterPro" id="IPR013320">
    <property type="entry name" value="ConA-like_dom_sf"/>
</dbReference>
<dbReference type="InterPro" id="IPR018097">
    <property type="entry name" value="EGF_Ca-bd_CS"/>
</dbReference>
<evidence type="ECO:0000256" key="12">
    <source>
        <dbReference type="ARBA" id="ARBA00023157"/>
    </source>
</evidence>
<feature type="domain" description="EGF-like" evidence="19">
    <location>
        <begin position="4131"/>
        <end position="4168"/>
    </location>
</feature>
<dbReference type="OrthoDB" id="6252479at2759"/>
<evidence type="ECO:0000256" key="16">
    <source>
        <dbReference type="SAM" id="MobiDB-lite"/>
    </source>
</evidence>
<feature type="domain" description="Cadherin" evidence="20">
    <location>
        <begin position="486"/>
        <end position="591"/>
    </location>
</feature>
<dbReference type="FunFam" id="2.60.40.60:FF:000041">
    <property type="entry name" value="FAT atypical cadherin 1"/>
    <property type="match status" value="1"/>
</dbReference>
<keyword evidence="8 14" id="KW-0106">Calcium</keyword>
<feature type="transmembrane region" description="Helical" evidence="17">
    <location>
        <begin position="4294"/>
        <end position="4319"/>
    </location>
</feature>
<evidence type="ECO:0000256" key="4">
    <source>
        <dbReference type="ARBA" id="ARBA00022536"/>
    </source>
</evidence>
<feature type="domain" description="Cadherin" evidence="20">
    <location>
        <begin position="870"/>
        <end position="966"/>
    </location>
</feature>
<feature type="domain" description="Cadherin" evidence="20">
    <location>
        <begin position="3632"/>
        <end position="3732"/>
    </location>
</feature>
<comment type="caution">
    <text evidence="21">The sequence shown here is derived from an EMBL/GenBank/DDBJ whole genome shotgun (WGS) entry which is preliminary data.</text>
</comment>
<feature type="disulfide bond" evidence="15">
    <location>
        <begin position="4211"/>
        <end position="4221"/>
    </location>
</feature>
<feature type="domain" description="Cadherin" evidence="20">
    <location>
        <begin position="3308"/>
        <end position="3412"/>
    </location>
</feature>
<evidence type="ECO:0000259" key="19">
    <source>
        <dbReference type="PROSITE" id="PS50026"/>
    </source>
</evidence>
<keyword evidence="3" id="KW-1003">Cell membrane</keyword>
<keyword evidence="10 17" id="KW-1133">Transmembrane helix</keyword>
<feature type="domain" description="Cadherin" evidence="20">
    <location>
        <begin position="604"/>
        <end position="715"/>
    </location>
</feature>
<feature type="domain" description="EGF-like" evidence="19">
    <location>
        <begin position="3893"/>
        <end position="3930"/>
    </location>
</feature>
<dbReference type="FunFam" id="2.60.40.60:FF:000033">
    <property type="entry name" value="FAT atypical cadherin 1"/>
    <property type="match status" value="2"/>
</dbReference>
<dbReference type="FunFam" id="2.60.40.60:FF:000032">
    <property type="entry name" value="FAT atypical cadherin 1"/>
    <property type="match status" value="2"/>
</dbReference>
<feature type="domain" description="EGF-like" evidence="19">
    <location>
        <begin position="4244"/>
        <end position="4280"/>
    </location>
</feature>
<feature type="domain" description="Cadherin" evidence="20">
    <location>
        <begin position="1317"/>
        <end position="1405"/>
    </location>
</feature>
<feature type="region of interest" description="Disordered" evidence="16">
    <location>
        <begin position="4693"/>
        <end position="4724"/>
    </location>
</feature>
<feature type="domain" description="Cadherin" evidence="20">
    <location>
        <begin position="762"/>
        <end position="863"/>
    </location>
</feature>
<dbReference type="PROSITE" id="PS00232">
    <property type="entry name" value="CADHERIN_1"/>
    <property type="match status" value="4"/>
</dbReference>
<keyword evidence="11 17" id="KW-0472">Membrane</keyword>
<dbReference type="InterPro" id="IPR020894">
    <property type="entry name" value="Cadherin_CS"/>
</dbReference>
<evidence type="ECO:0000259" key="20">
    <source>
        <dbReference type="PROSITE" id="PS50268"/>
    </source>
</evidence>
<dbReference type="PROSITE" id="PS01186">
    <property type="entry name" value="EGF_2"/>
    <property type="match status" value="2"/>
</dbReference>
<keyword evidence="12 15" id="KW-1015">Disulfide bond</keyword>
<evidence type="ECO:0000256" key="3">
    <source>
        <dbReference type="ARBA" id="ARBA00022475"/>
    </source>
</evidence>
<gene>
    <name evidence="21" type="primary">RvY_09686</name>
    <name evidence="21" type="synonym">RvY_09686.1</name>
    <name evidence="21" type="ORF">RvY_09686-1</name>
</gene>
<reference evidence="21 22" key="1">
    <citation type="journal article" date="2016" name="Nat. Commun.">
        <title>Extremotolerant tardigrade genome and improved radiotolerance of human cultured cells by tardigrade-unique protein.</title>
        <authorList>
            <person name="Hashimoto T."/>
            <person name="Horikawa D.D."/>
            <person name="Saito Y."/>
            <person name="Kuwahara H."/>
            <person name="Kozuka-Hata H."/>
            <person name="Shin-I T."/>
            <person name="Minakuchi Y."/>
            <person name="Ohishi K."/>
            <person name="Motoyama A."/>
            <person name="Aizu T."/>
            <person name="Enomoto A."/>
            <person name="Kondo K."/>
            <person name="Tanaka S."/>
            <person name="Hara Y."/>
            <person name="Koshikawa S."/>
            <person name="Sagara H."/>
            <person name="Miura T."/>
            <person name="Yokobori S."/>
            <person name="Miyagawa K."/>
            <person name="Suzuki Y."/>
            <person name="Kubo T."/>
            <person name="Oyama M."/>
            <person name="Kohara Y."/>
            <person name="Fujiyama A."/>
            <person name="Arakawa K."/>
            <person name="Katayama T."/>
            <person name="Toyoda A."/>
            <person name="Kunieda T."/>
        </authorList>
    </citation>
    <scope>NUCLEOTIDE SEQUENCE [LARGE SCALE GENOMIC DNA]</scope>
    <source>
        <strain evidence="21 22">YOKOZUNA-1</strain>
    </source>
</reference>
<dbReference type="GO" id="GO:0007156">
    <property type="term" value="P:homophilic cell adhesion via plasma membrane adhesion molecules"/>
    <property type="evidence" value="ECO:0007669"/>
    <property type="project" value="InterPro"/>
</dbReference>
<feature type="disulfide bond" evidence="15">
    <location>
        <begin position="4158"/>
        <end position="4167"/>
    </location>
</feature>
<dbReference type="GO" id="GO:0030855">
    <property type="term" value="P:epithelial cell differentiation"/>
    <property type="evidence" value="ECO:0007669"/>
    <property type="project" value="UniProtKB-ARBA"/>
</dbReference>
<dbReference type="STRING" id="947166.A0A1D1VA83"/>
<feature type="disulfide bond" evidence="15">
    <location>
        <begin position="4232"/>
        <end position="4241"/>
    </location>
</feature>
<feature type="region of interest" description="Disordered" evidence="16">
    <location>
        <begin position="4390"/>
        <end position="4430"/>
    </location>
</feature>
<feature type="domain" description="Cadherin" evidence="20">
    <location>
        <begin position="3198"/>
        <end position="3307"/>
    </location>
</feature>
<dbReference type="Pfam" id="PF00028">
    <property type="entry name" value="Cadherin"/>
    <property type="match status" value="25"/>
</dbReference>
<name>A0A1D1VA83_RAMVA</name>
<dbReference type="PROSITE" id="PS50025">
    <property type="entry name" value="LAM_G_DOMAIN"/>
    <property type="match status" value="1"/>
</dbReference>
<evidence type="ECO:0000256" key="10">
    <source>
        <dbReference type="ARBA" id="ARBA00022989"/>
    </source>
</evidence>
<dbReference type="SUPFAM" id="SSF57196">
    <property type="entry name" value="EGF/Laminin"/>
    <property type="match status" value="3"/>
</dbReference>
<keyword evidence="13" id="KW-0325">Glycoprotein</keyword>
<keyword evidence="4 15" id="KW-0245">EGF-like domain</keyword>
<feature type="domain" description="Cadherin" evidence="20">
    <location>
        <begin position="1089"/>
        <end position="1194"/>
    </location>
</feature>
<dbReference type="InterPro" id="IPR000742">
    <property type="entry name" value="EGF"/>
</dbReference>
<dbReference type="PROSITE" id="PS50026">
    <property type="entry name" value="EGF_3"/>
    <property type="match status" value="5"/>
</dbReference>
<dbReference type="InterPro" id="IPR001791">
    <property type="entry name" value="Laminin_G"/>
</dbReference>
<evidence type="ECO:0000256" key="13">
    <source>
        <dbReference type="ARBA" id="ARBA00023180"/>
    </source>
</evidence>
<evidence type="ECO:0000256" key="9">
    <source>
        <dbReference type="ARBA" id="ARBA00022889"/>
    </source>
</evidence>
<evidence type="ECO:0000256" key="7">
    <source>
        <dbReference type="ARBA" id="ARBA00022737"/>
    </source>
</evidence>
<feature type="domain" description="Cadherin" evidence="20">
    <location>
        <begin position="42"/>
        <end position="160"/>
    </location>
</feature>
<keyword evidence="6" id="KW-0732">Signal</keyword>
<dbReference type="FunFam" id="2.60.40.60:FF:000024">
    <property type="entry name" value="FAT atypical cadherin 3"/>
    <property type="match status" value="1"/>
</dbReference>
<dbReference type="GO" id="GO:0009653">
    <property type="term" value="P:anatomical structure morphogenesis"/>
    <property type="evidence" value="ECO:0007669"/>
    <property type="project" value="UniProtKB-ARBA"/>
</dbReference>
<feature type="domain" description="Cadherin" evidence="20">
    <location>
        <begin position="1713"/>
        <end position="1812"/>
    </location>
</feature>
<evidence type="ECO:0000256" key="1">
    <source>
        <dbReference type="ARBA" id="ARBA00004162"/>
    </source>
</evidence>
<dbReference type="GO" id="GO:0005509">
    <property type="term" value="F:calcium ion binding"/>
    <property type="evidence" value="ECO:0007669"/>
    <property type="project" value="UniProtKB-UniRule"/>
</dbReference>
<feature type="domain" description="Cadherin" evidence="20">
    <location>
        <begin position="1926"/>
        <end position="2025"/>
    </location>
</feature>
<dbReference type="SMART" id="SM00112">
    <property type="entry name" value="CA"/>
    <property type="match status" value="33"/>
</dbReference>
<feature type="domain" description="Laminin G" evidence="18">
    <location>
        <begin position="3941"/>
        <end position="4125"/>
    </location>
</feature>
<keyword evidence="9" id="KW-0130">Cell adhesion</keyword>
<feature type="domain" description="Cadherin" evidence="20">
    <location>
        <begin position="1820"/>
        <end position="1925"/>
    </location>
</feature>
<evidence type="ECO:0000256" key="5">
    <source>
        <dbReference type="ARBA" id="ARBA00022692"/>
    </source>
</evidence>
<sequence>MMLHLRKWRWRWKVFHLGYWITALLAFLSGCDAISPLSFKFTQPVYNVSIPESPDGKAYTTPSISSDRMGILITDPGLEVRYRIISGDKRKIFRPVPRNIGNFCFLVLKTRINANNKLNRELDPLHELVIEATVKGHSELVAQTNVNVEVEDRNDLSPLFYPTRYSVEISEDQPLHQSVIQVTATDADVGLNGDIYYVLSEPSTTFAIHSRTGVISAIKRPDVDVQKEYVLTVIARDRAVKSKSKFGETPSSAQVLIQVRPVHRNAPFIAVHTLPSMFAESHPDTLASVTCSTDVDLTVVEESQESHNLNKSKTGLYFYVSGAGTPGQYYIRTPRRGLVGELDTVRLRLTATDKGIPPKSSSRVVNVSLALANEYGPKFSTDHTVFEASEGLPVGSFVAQVPQAVDGDSGRNGRITYDISTKTDTFRINNETGWIILAKALDREIRNIYELDITATDGAPMGQRKSATTKITCRITDENDSDPVFDQSDAVAFLAENDPAGHVVHIASARDGDEGDNAVISYSLANLNEVPFKVEAHTGKIILSRPLDYELDRREYHLRIRAADAGRPFHRESETSLIVKLQPKNDNAPFFRKWDCQGSAVMRPNTQLMTLSAIDPDEDDAEKITYKLLYDEDHIGKCFEVNVTSGEVRLLCGSTKDLAAFNSSSSDANRVINLQVSSSDGLLDSEPMWINITLQDEKEDDVGAMLHFMDDAPSRIECQNNPQASLHAAQIQKSRDNNARIDTFPHTPEAALGNRRTPKFSPELPAILHLDEDTQIGREVLQLKALDEDYGYSALLRYTVSTEGDYFRVTPEGQLGVARQLDRERIAVHILNITVSDSGDPVKSISKIVTVKILDKNDNEPVFDGRGCFFTVPEDASIGQAVGSVHATDPDEGRNGKVSYGIPNRSSAFAIHADTGLITVAAPLDYELVKTHKFSVAASDGAVDYPRTLTTECVIVVNDTNDAPQFPVQLMKFALPEDIVQGAVFAFVQTVDGSPVYSLGVENDIPVHRSAAFNRKNDNKADHHAALPFAVEATTGALSVIAPLDFESVSLYNFSIIATDKGQPSLSATLWVEVRVEDVDENLHAPKFKDFVTSASVLENQPADTFVTQVKAVDEDGDGIVYTLVGGSGLHLFRMDNEGTIRTASVFDRETQEHYWLKIVARDTAVIPKSSVLFVYVNIGDVNDNRALTAEPIYYTSVPENSPADTIVARLEAFDPDSSSNSQPTFKITAGNPQGFFTIQEKTGVIRTTSRKFDRETQTEHTLEVTISDNGEPTPLTSVTLIVVAVQDVQDSAVAFLKEHLQRYVVPSWKPPKALPLFRIIAFDTDVGTNAAIQFSLVGKKTENERYRIDAKTGEVFAVQALNVGDDYNVVVKASDPEDTTLKKTLRIVLEPSPIPLPSTRPPTILPLYDAQVLENEAVGHMVLLLEAEDPDGDYLWYYIVDGDPEKHFHIGPNSGSLIVARPLDWETRQNYTLTINVTDGVHMVKTIVRIHVSDVNEHRPKFHKRSFIASVAENSPPGTEVTRVAASDVDEDKALLYSIYSSVSPDSQSKFAIDENTGTITTKESLDRETTAHHTLIVLVKDRGIHSRFDLARVSINVIDMNDGYPAFRNLASTLNIPAGSPAGTVIATVEASDSDTGLNAEITYRLVDSQSLFAIDPVTGVIKLTQSAEKLGNDEVAVKVEAVDKGIPPLSSATVMLMKVDHTVRDKAGFAQDHSTAFVRENQPAGTIVAVLEVEAQSFTSYQLTDEGDGSKDVFTINPSTGVITTSAALDYEKRRKYSLVVKAFGQSDHISVATLTIFVTDLNDNPPSLNFTSIIGSISESSPVGSMVLDSSGRPIILAASDPDDGLNKLLSFSILESTAREHFQILPTGSIRLQKPVDYETRKQFIFHVQVSDSGQPPLLSAESAKVTIDVVNSNDCQPVFDAEEYNFTMTSPAFPNSIVGIVTATDKDNLPTSELSYKLMSGNIDRLFHLNSSTGVLSVERMTNESGIRSLVVQVFDGAFTATARVFVSFVPLDTSGPRFSNSSYLVLLRENQVTPQALLQLSIIGRYLNEQTHYMLLTSHPAFLLNSVTGVLSSTGVPLDHELTPNVTLQVEAVSIHLNIRRVARTNVTVTVTDANEVPSFTQSVYRIAIPYRTKELVSFANITALDNDDGENATLNYWLLDNQGGRFSVDNATGGLMLARKLSKEQDIGKVLTLRIGVADYGQPSLSAEAVVEVRVLSNTAPDFTQSVYSVKIPEDLQIGALVSSTTANYTSGNDSDAVRKVVYAIMGGDPFNNFDIDFHTGTLRLVEPVDYESQKQYVLLVRAMDPVHWEMLYSEVNITVDILDVNDHAPRASDGTTFATVKVSESTMPGSQIFRASFKDDDSKDNALLQYTLQWSEDAAKEANNKVRPKKDEDVYFRCGIQKGHSAGDGFKASDYFHIDPVSGVVSLATSLDRETVDRMDLTIIVSDSGHPRHSSVMTLRVIVKDVNDQAPCFSQSSYDFVVNDEIQADKLIGSVVSVDRDEDPTVVYEIIEGNEDGIFTINSEGGITFSSFAKGFLKAATHLVVAASDGVYVSKTDVNILPVSSNRYAPKCDWPLYSLKVAENSAIGTRIGSIGASDRDVGLNGRIRYSIVGDYYDDVVSIDGEKGHLSVSGSLDRESRESYLFWVQVTDVGGLKDFCQVNLTVTDVNDERPLFTRSSYSISLLSNTTADTNILKVEAADKDLHENGTISYNIKKTQGGHHGLFAIDQHTGTIRSRKAIKNGMENKVVTLLVEATDHGIPPLQATIPVEIHIVNGDHALPEFSQQVYYISIYEDSPVNTTAAQVKLTTSDAVTFTIVPPGNHTKSFPFSINTDGRIIVSDVLDADAYSEYNFVVAAALKDAPNYITHSHIKIKIIDDNDNAPMFVSDKFVVQAPENYTGGVLRLLPLQAFDADSGPNAEVRYELLVMVDGPFSVNQRTGWLTVDRKLDREAQAEYSLRVKASDAGTPSHSSTTTIKVEVLDIDDNPPRFPQSYYEASIQEEYVPETPLVEVQAVDPDQSSVLSYSIIQGDPFHHFMITSRGEVFVIQPLDRETKDSYELTISATDGTDSARTKLRVKVLDVNDNTPHCNKSSFREIIPENIEVGHVVLRMQAFDADAQDTLDYSFVGDGARSFSMDRGTGLLRVKTTLDREVQDKYALLGIAADHDGRSCTASVEIIVTDVNDMAPKFAENVTVVVPEDTPVNTLLHRIRTIDNDLGVNRVVRYSLLAADQNDPEAVRLFAVEPNTGFLRLISNVDREKTARYDLRVRAKDAGSPSLWSMGRVQVAVQNVRDDPPVFISEEYTFNVAENLPTGTAIGSVAASSQDDAVNEDITYGITDGNQLGFFVMDAKTGKITLNKSLDYEAQAQYLLSVQATESSDPPLTGVTKVVVLVTDVNDNSPQWAQDLYVAKINEDTEVGNQVLQVRAVDTDSAENAKVRYEVVNKSMPFDVEALTGWITVKSKLDRETIPSFALTIVAVDHGEPSLSTSTTVEISLTDVNDQRPMFDRNNYSLLLQEKRPSGFSVLRFGVTDLDLEPNGAPFVLSIVSGNEEGFFEVRSEDTSLRTAKHFDKRVNSTFDLVIRATDNGKPSLSTDVPVKIRVVEESQFPPKITPGHISILSAESTYAGGMIGRVTATDADIFDSLRFDIATPDLKTLFDIDAERGSLFVKTEVPAGQYDLNVSVTDGRFTTYEKVVVSISEVSPEILENSVGIQLDDVSVEEFVNTYRREFVRAVRQIFALRRNKDVVIISVQSADSDNDTTDRRKRAIGDENNAVDVLFAVARGKSDDGYHSAQHVREVLQTQMTTFNNILHTADARVIPPVCRPKTCVHGECKEDLKLLEAWEEPYVSVVGQNGQSYVFPRHRRSHRCICQPGYGGLRCEKLVNDCATRKCEPPKVCVTHGKNDARCLCPDGGDTEDCLTNGTSSTPTDHDAVSFNGDGYAWYDLHKPIERHLSLTMKFKTRYGAGNLMYVAGRLDYSILEIKHGIVQYRFDCGSGEGIARLEGLFVSDNQWHELSVQRHGRQAEIRIDGKYTAHATAPGINDILNLEGNDAFFGAEVPGRSFMPPRSIEEPKDVRQGFIGCMKHVHLNGVALPTSGRNSEATMLQMAHVERGCHISLDELGPCASRPCQNGGVCESISKTGFICRCPARFLGTFCENDSNPCASSPCLQGSCTNRLPNDYHCACPSGLTGKRCEYGRYCNPNPCANGGCEEGTIGPICQCFSGFEGLRCERDIDECQQTPCHNGATCENLFGSFRCNCTSQTRGQFCDEAMFIPNTSSIGPVWSWIEILVVVAVVVIVFGCTILAVLCRRRYRKRREIRVIPNDHTGSPSSQLNQINNNVSNYNEIARNKFAKSRLPDELLKRGSKISNLEIEARQPFLNNGNSDQGTSSINRFNKSRFRNPPLTPPPPSLSGASSETMSVKKSLLNLALEPTSTEPDVVKACLVDLPRSSSYESRNRRGARDDRSESQPLTSHPDGSYMASVSTSPMNSEHDDPVSEVLGLNKGYSWDPLGTDFDTAEDTNADTAPTTASADGRADGRSSLPTDDRDRSISENESLLDADFAEDDLDANEYLESVNPPELFQDSATVANKAEDDYVTHSTISKRFSDYIPTAVLDAYMDEEKAKLGNQFSKVESVSDLHFEVDIPPSMPALEGYGSLHRKHGLSSLEATRRYVSHEALSSFGRKGDGEEEPDPETVSLLTGRNGEVNGRRASPVRSAWNGHVMMKASQPFSSLLGKQTQV</sequence>
<keyword evidence="7" id="KW-0677">Repeat</keyword>
<dbReference type="PROSITE" id="PS50268">
    <property type="entry name" value="CADHERIN_2"/>
    <property type="match status" value="33"/>
</dbReference>
<dbReference type="FunFam" id="2.60.40.60:FF:000037">
    <property type="entry name" value="FAT atypical cadherin 1"/>
    <property type="match status" value="1"/>
</dbReference>
<dbReference type="FunFam" id="2.60.40.60:FF:000021">
    <property type="entry name" value="FAT atypical cadherin 1"/>
    <property type="match status" value="1"/>
</dbReference>
<feature type="domain" description="Cadherin" evidence="20">
    <location>
        <begin position="3413"/>
        <end position="3515"/>
    </location>
</feature>
<dbReference type="GO" id="GO:0008104">
    <property type="term" value="P:intracellular protein localization"/>
    <property type="evidence" value="ECO:0007669"/>
    <property type="project" value="UniProtKB-ARBA"/>
</dbReference>
<feature type="domain" description="Cadherin" evidence="20">
    <location>
        <begin position="1504"/>
        <end position="1609"/>
    </location>
</feature>
<feature type="compositionally biased region" description="Basic and acidic residues" evidence="16">
    <location>
        <begin position="4546"/>
        <end position="4564"/>
    </location>
</feature>
<dbReference type="PROSITE" id="PS00010">
    <property type="entry name" value="ASX_HYDROXYL"/>
    <property type="match status" value="1"/>
</dbReference>
<protein>
    <submittedName>
        <fullName evidence="21">Uncharacterized protein</fullName>
    </submittedName>
</protein>
<feature type="region of interest" description="Disordered" evidence="16">
    <location>
        <begin position="4525"/>
        <end position="4574"/>
    </location>
</feature>
<feature type="domain" description="Cadherin" evidence="20">
    <location>
        <begin position="1190"/>
        <end position="1296"/>
    </location>
</feature>
<comment type="caution">
    <text evidence="15">Lacks conserved residue(s) required for the propagation of feature annotation.</text>
</comment>
<evidence type="ECO:0000256" key="2">
    <source>
        <dbReference type="ARBA" id="ARBA00004479"/>
    </source>
</evidence>
<dbReference type="GO" id="GO:0007163">
    <property type="term" value="P:establishment or maintenance of cell polarity"/>
    <property type="evidence" value="ECO:0007669"/>
    <property type="project" value="UniProtKB-ARBA"/>
</dbReference>
<dbReference type="InterPro" id="IPR001881">
    <property type="entry name" value="EGF-like_Ca-bd_dom"/>
</dbReference>
<dbReference type="GO" id="GO:0050839">
    <property type="term" value="F:cell adhesion molecule binding"/>
    <property type="evidence" value="ECO:0007669"/>
    <property type="project" value="UniProtKB-ARBA"/>
</dbReference>
<organism evidence="21 22">
    <name type="scientific">Ramazzottius varieornatus</name>
    <name type="common">Water bear</name>
    <name type="synonym">Tardigrade</name>
    <dbReference type="NCBI Taxonomy" id="947166"/>
    <lineage>
        <taxon>Eukaryota</taxon>
        <taxon>Metazoa</taxon>
        <taxon>Ecdysozoa</taxon>
        <taxon>Tardigrada</taxon>
        <taxon>Eutardigrada</taxon>
        <taxon>Parachela</taxon>
        <taxon>Hypsibioidea</taxon>
        <taxon>Ramazzottiidae</taxon>
        <taxon>Ramazzottius</taxon>
    </lineage>
</organism>
<dbReference type="InterPro" id="IPR000152">
    <property type="entry name" value="EGF-type_Asp/Asn_hydroxyl_site"/>
</dbReference>
<dbReference type="InterPro" id="IPR015919">
    <property type="entry name" value="Cadherin-like_sf"/>
</dbReference>
<dbReference type="FunFam" id="2.60.40.60:FF:000020">
    <property type="entry name" value="Dachsous cadherin-related 1b"/>
    <property type="match status" value="3"/>
</dbReference>
<dbReference type="CDD" id="cd11304">
    <property type="entry name" value="Cadherin_repeat"/>
    <property type="match status" value="32"/>
</dbReference>
<feature type="domain" description="Cadherin" evidence="20">
    <location>
        <begin position="967"/>
        <end position="1088"/>
    </location>
</feature>
<dbReference type="PRINTS" id="PR00205">
    <property type="entry name" value="CADHERIN"/>
</dbReference>
<evidence type="ECO:0000313" key="21">
    <source>
        <dbReference type="EMBL" id="GAU98556.1"/>
    </source>
</evidence>
<evidence type="ECO:0000256" key="6">
    <source>
        <dbReference type="ARBA" id="ARBA00022729"/>
    </source>
</evidence>
<feature type="domain" description="EGF-like" evidence="19">
    <location>
        <begin position="4170"/>
        <end position="4206"/>
    </location>
</feature>
<evidence type="ECO:0000256" key="8">
    <source>
        <dbReference type="ARBA" id="ARBA00022837"/>
    </source>
</evidence>